<dbReference type="eggNOG" id="COG4269">
    <property type="taxonomic scope" value="Bacteria"/>
</dbReference>
<feature type="transmembrane region" description="Helical" evidence="1">
    <location>
        <begin position="228"/>
        <end position="261"/>
    </location>
</feature>
<keyword evidence="1" id="KW-1133">Transmembrane helix</keyword>
<keyword evidence="3" id="KW-1185">Reference proteome</keyword>
<evidence type="ECO:0008006" key="4">
    <source>
        <dbReference type="Google" id="ProtNLM"/>
    </source>
</evidence>
<feature type="transmembrane region" description="Helical" evidence="1">
    <location>
        <begin position="65"/>
        <end position="87"/>
    </location>
</feature>
<protein>
    <recommendedName>
        <fullName evidence="4">DUF898 domain-containing protein</fullName>
    </recommendedName>
</protein>
<dbReference type="STRING" id="61647.LG71_00710"/>
<name>A0A0J5M0Y0_PLUGE</name>
<dbReference type="AlphaFoldDB" id="A0A0J5M0Y0"/>
<accession>A0A0J5M0Y0</accession>
<feature type="transmembrane region" description="Helical" evidence="1">
    <location>
        <begin position="142"/>
        <end position="165"/>
    </location>
</feature>
<dbReference type="InterPro" id="IPR010295">
    <property type="entry name" value="DUF898"/>
</dbReference>
<dbReference type="Proteomes" id="UP000036196">
    <property type="component" value="Unassembled WGS sequence"/>
</dbReference>
<gene>
    <name evidence="2" type="ORF">ABW06_11895</name>
</gene>
<feature type="transmembrane region" description="Helical" evidence="1">
    <location>
        <begin position="93"/>
        <end position="116"/>
    </location>
</feature>
<organism evidence="2 3">
    <name type="scientific">Pluralibacter gergoviae</name>
    <name type="common">Enterobacter gergoviae</name>
    <dbReference type="NCBI Taxonomy" id="61647"/>
    <lineage>
        <taxon>Bacteria</taxon>
        <taxon>Pseudomonadati</taxon>
        <taxon>Pseudomonadota</taxon>
        <taxon>Gammaproteobacteria</taxon>
        <taxon>Enterobacterales</taxon>
        <taxon>Enterobacteriaceae</taxon>
        <taxon>Pluralibacter</taxon>
    </lineage>
</organism>
<feature type="transmembrane region" description="Helical" evidence="1">
    <location>
        <begin position="323"/>
        <end position="350"/>
    </location>
</feature>
<evidence type="ECO:0000313" key="2">
    <source>
        <dbReference type="EMBL" id="KMK13726.1"/>
    </source>
</evidence>
<sequence length="399" mass="44070">MVNNENSTTSGQYRFVFHGKGWPFFKICLVNLILSIITLGIYLPWAFVRSRRYIYEHTELNGVRFGYNATGGVFFVSWLLIGVFMFLGTLVCAVISPALTILPMLVLMVLMPIMAVKGLRYQALMTTLNEVRFGFNCGSGQALWVMLGLPVLLGIAAVIVIMFTAKVMPDAETMTGLVVPIAILALLTLVVIGVVNGIVYGKWMQLLGNNATFGIHRFSVNISLKRSIVICIVSMLILIPFIFVIGSLMSSVVMTLMYTQAAGGMDESARLALLEGYQMQFIMSYLVYFGGLILMSVYIVAALRNQFINGLRLGELLTFRSGITFFGLLMQILVLSIASSFTLGLAYPWAKMRLMRYMANNTWVEGDLDAVELKDTDEKLDTGFFSAIASGTTPALPFI</sequence>
<dbReference type="Pfam" id="PF05987">
    <property type="entry name" value="DUF898"/>
    <property type="match status" value="1"/>
</dbReference>
<keyword evidence="1" id="KW-0472">Membrane</keyword>
<dbReference type="RefSeq" id="WP_048279022.1">
    <property type="nucleotide sequence ID" value="NZ_LDZF01000010.1"/>
</dbReference>
<feature type="transmembrane region" description="Helical" evidence="1">
    <location>
        <begin position="177"/>
        <end position="199"/>
    </location>
</feature>
<reference evidence="2 3" key="1">
    <citation type="submission" date="2015-05" db="EMBL/GenBank/DDBJ databases">
        <title>Genome sequences of Pluralibacter gergoviae.</title>
        <authorList>
            <person name="Greninger A.L."/>
            <person name="Miller S."/>
        </authorList>
    </citation>
    <scope>NUCLEOTIDE SEQUENCE [LARGE SCALE GENOMIC DNA]</scope>
    <source>
        <strain evidence="2 3">JS81F13</strain>
    </source>
</reference>
<comment type="caution">
    <text evidence="2">The sequence shown here is derived from an EMBL/GenBank/DDBJ whole genome shotgun (WGS) entry which is preliminary data.</text>
</comment>
<feature type="transmembrane region" description="Helical" evidence="1">
    <location>
        <begin position="281"/>
        <end position="303"/>
    </location>
</feature>
<dbReference type="EMBL" id="LDZF01000010">
    <property type="protein sequence ID" value="KMK13726.1"/>
    <property type="molecule type" value="Genomic_DNA"/>
</dbReference>
<feature type="transmembrane region" description="Helical" evidence="1">
    <location>
        <begin position="24"/>
        <end position="45"/>
    </location>
</feature>
<proteinExistence type="predicted"/>
<evidence type="ECO:0000313" key="3">
    <source>
        <dbReference type="Proteomes" id="UP000036196"/>
    </source>
</evidence>
<dbReference type="PATRIC" id="fig|61647.15.peg.503"/>
<keyword evidence="1" id="KW-0812">Transmembrane</keyword>
<evidence type="ECO:0000256" key="1">
    <source>
        <dbReference type="SAM" id="Phobius"/>
    </source>
</evidence>